<organism evidence="1 2">
    <name type="scientific">Morganella morganii</name>
    <name type="common">Proteus morganii</name>
    <dbReference type="NCBI Taxonomy" id="582"/>
    <lineage>
        <taxon>Bacteria</taxon>
        <taxon>Pseudomonadati</taxon>
        <taxon>Pseudomonadota</taxon>
        <taxon>Gammaproteobacteria</taxon>
        <taxon>Enterobacterales</taxon>
        <taxon>Morganellaceae</taxon>
        <taxon>Morganella</taxon>
    </lineage>
</organism>
<keyword evidence="1" id="KW-0238">DNA-binding</keyword>
<dbReference type="RefSeq" id="WP_045138356.1">
    <property type="nucleotide sequence ID" value="NZ_CP172114.1"/>
</dbReference>
<dbReference type="InterPro" id="IPR009634">
    <property type="entry name" value="Put_exci"/>
</dbReference>
<evidence type="ECO:0000313" key="1">
    <source>
        <dbReference type="EMBL" id="KJF77793.1"/>
    </source>
</evidence>
<dbReference type="Gene3D" id="1.10.1660.60">
    <property type="entry name" value="Putative excisionased domain DUF1233"/>
    <property type="match status" value="1"/>
</dbReference>
<dbReference type="Pfam" id="PF06806">
    <property type="entry name" value="DUF1233"/>
    <property type="match status" value="1"/>
</dbReference>
<dbReference type="GO" id="GO:0003677">
    <property type="term" value="F:DNA binding"/>
    <property type="evidence" value="ECO:0007669"/>
    <property type="project" value="UniProtKB-KW"/>
</dbReference>
<name>A0A0D8LAL6_MORMO</name>
<reference evidence="1 2" key="1">
    <citation type="submission" date="2015-02" db="EMBL/GenBank/DDBJ databases">
        <title>Whole genome shotgun sequencing of cultured foodborne pathogen.</title>
        <authorList>
            <person name="Timme R."/>
            <person name="Allard M.W."/>
            <person name="Strain E."/>
            <person name="Evans P.S."/>
            <person name="Brown E."/>
        </authorList>
    </citation>
    <scope>NUCLEOTIDE SEQUENCE [LARGE SCALE GENOMIC DNA]</scope>
    <source>
        <strain evidence="1 2">GCSL-TSO-24</strain>
    </source>
</reference>
<gene>
    <name evidence="1" type="ORF">UA45_10515</name>
</gene>
<dbReference type="InterPro" id="IPR038146">
    <property type="entry name" value="933W_put_Xis_sf"/>
</dbReference>
<accession>A0A0D8LAL6</accession>
<protein>
    <submittedName>
        <fullName evidence="1">DNA-binding protein</fullName>
    </submittedName>
</protein>
<evidence type="ECO:0000313" key="2">
    <source>
        <dbReference type="Proteomes" id="UP000032582"/>
    </source>
</evidence>
<dbReference type="Proteomes" id="UP000032582">
    <property type="component" value="Unassembled WGS sequence"/>
</dbReference>
<dbReference type="PATRIC" id="fig|582.24.peg.3309"/>
<comment type="caution">
    <text evidence="1">The sequence shown here is derived from an EMBL/GenBank/DDBJ whole genome shotgun (WGS) entry which is preliminary data.</text>
</comment>
<dbReference type="AlphaFoldDB" id="A0A0D8LAL6"/>
<proteinExistence type="predicted"/>
<sequence length="83" mass="9657">MNKSILILHPNKWVTEDILMQLTGLSSSAIKTARKKSWFEGREYRHYSADCNPKDNSPIMYNRFAVDEWVERQNMAVPRGNNG</sequence>
<dbReference type="EMBL" id="JZSH01000106">
    <property type="protein sequence ID" value="KJF77793.1"/>
    <property type="molecule type" value="Genomic_DNA"/>
</dbReference>